<dbReference type="EMBL" id="CP099397">
    <property type="protein sequence ID" value="USR37644.1"/>
    <property type="molecule type" value="Genomic_DNA"/>
</dbReference>
<feature type="signal peptide" evidence="1">
    <location>
        <begin position="1"/>
        <end position="20"/>
    </location>
</feature>
<name>A0ABY5A162_9GAMM</name>
<feature type="chain" id="PRO_5046093419" evidence="1">
    <location>
        <begin position="21"/>
        <end position="105"/>
    </location>
</feature>
<dbReference type="RefSeq" id="WP_129482346.1">
    <property type="nucleotide sequence ID" value="NZ_CP099397.1"/>
</dbReference>
<dbReference type="Proteomes" id="UP001054897">
    <property type="component" value="Chromosome"/>
</dbReference>
<dbReference type="GeneID" id="300081936"/>
<organism evidence="2 3">
    <name type="scientific">Ectopseudomonas hydrolytica</name>
    <dbReference type="NCBI Taxonomy" id="2493633"/>
    <lineage>
        <taxon>Bacteria</taxon>
        <taxon>Pseudomonadati</taxon>
        <taxon>Pseudomonadota</taxon>
        <taxon>Gammaproteobacteria</taxon>
        <taxon>Pseudomonadales</taxon>
        <taxon>Pseudomonadaceae</taxon>
        <taxon>Ectopseudomonas</taxon>
    </lineage>
</organism>
<accession>A0ABY5A162</accession>
<proteinExistence type="predicted"/>
<evidence type="ECO:0000313" key="2">
    <source>
        <dbReference type="EMBL" id="USR37644.1"/>
    </source>
</evidence>
<evidence type="ECO:0000313" key="3">
    <source>
        <dbReference type="Proteomes" id="UP001054897"/>
    </source>
</evidence>
<reference evidence="2" key="1">
    <citation type="submission" date="2022-06" db="EMBL/GenBank/DDBJ databases">
        <title>Complete genome of Pseudomonas hydrolytica DSWY01T.</title>
        <authorList>
            <person name="Jung J."/>
            <person name="Jeon C.O."/>
        </authorList>
    </citation>
    <scope>NUCLEOTIDE SEQUENCE</scope>
    <source>
        <strain evidence="2">DSWY01</strain>
    </source>
</reference>
<keyword evidence="3" id="KW-1185">Reference proteome</keyword>
<evidence type="ECO:0000256" key="1">
    <source>
        <dbReference type="SAM" id="SignalP"/>
    </source>
</evidence>
<keyword evidence="1" id="KW-0732">Signal</keyword>
<gene>
    <name evidence="2" type="ORF">L1F06_013155</name>
</gene>
<sequence>MSILKAALMATMLIPTIAGAAPPDFSKWANKELDKNGVTDARVVETRYPFSFTYCRKDSMTLWRYDVMSAEHLEAIREGRIAKPLTVAQRTVAVENGSSACKVGS</sequence>
<protein>
    <submittedName>
        <fullName evidence="2">Uncharacterized protein</fullName>
    </submittedName>
</protein>